<dbReference type="FunFam" id="2.10.110.10:FF:000005">
    <property type="entry name" value="Testin isoform 1"/>
    <property type="match status" value="1"/>
</dbReference>
<dbReference type="STRING" id="45351.A7RFX6"/>
<dbReference type="InterPro" id="IPR001781">
    <property type="entry name" value="Znf_LIM"/>
</dbReference>
<dbReference type="PROSITE" id="PS50023">
    <property type="entry name" value="LIM_DOMAIN_2"/>
    <property type="match status" value="4"/>
</dbReference>
<dbReference type="PANTHER" id="PTHR24211:SF37">
    <property type="entry name" value="PROTEIN ESPINAS-LIKE PROTEIN"/>
    <property type="match status" value="1"/>
</dbReference>
<dbReference type="Pfam" id="PF06297">
    <property type="entry name" value="PET"/>
    <property type="match status" value="1"/>
</dbReference>
<evidence type="ECO:0000259" key="8">
    <source>
        <dbReference type="PROSITE" id="PS51303"/>
    </source>
</evidence>
<dbReference type="eggNOG" id="KOG1704">
    <property type="taxonomic scope" value="Eukaryota"/>
</dbReference>
<dbReference type="InParanoid" id="A7RFX6"/>
<evidence type="ECO:0000256" key="1">
    <source>
        <dbReference type="ARBA" id="ARBA00022723"/>
    </source>
</evidence>
<evidence type="ECO:0000256" key="4">
    <source>
        <dbReference type="ARBA" id="ARBA00023038"/>
    </source>
</evidence>
<evidence type="ECO:0000313" key="9">
    <source>
        <dbReference type="EMBL" id="EDO49678.1"/>
    </source>
</evidence>
<feature type="domain" description="LIM zinc-binding" evidence="7">
    <location>
        <begin position="438"/>
        <end position="497"/>
    </location>
</feature>
<organism evidence="9 10">
    <name type="scientific">Nematostella vectensis</name>
    <name type="common">Starlet sea anemone</name>
    <dbReference type="NCBI Taxonomy" id="45351"/>
    <lineage>
        <taxon>Eukaryota</taxon>
        <taxon>Metazoa</taxon>
        <taxon>Cnidaria</taxon>
        <taxon>Anthozoa</taxon>
        <taxon>Hexacorallia</taxon>
        <taxon>Actiniaria</taxon>
        <taxon>Edwardsiidae</taxon>
        <taxon>Nematostella</taxon>
    </lineage>
</organism>
<feature type="domain" description="LIM zinc-binding" evidence="7">
    <location>
        <begin position="316"/>
        <end position="377"/>
    </location>
</feature>
<sequence>MSEVDFNALNFVHLKDSGRHKDPLTPEDIEGNKCLQCGNICRGFSVHPWRKFCNSCKCPHELHVLSTNNNDQNTPEERMGVEEEDPPMLQGSHLQQAMMEGYEWVPRGLTSEEIQIYMSLLPEDKIPKLKSLGAQHRTKQLSLQIPLQDFSSKHCKKLTLDQKMAMDDFCEKRIKTALGVGAVRACMAQPSTCKRCNGPVNPGDMALFAERLGPDSCWHVKCFTCEEDGELLVDLIYCSKDDEIYCCRHWGEKLKPRCAGCEELIYVGEYSQALEKNWHPGHLCCSYCDESLSNQKFVTVEGSPSCFRCYDENFANRCEACGEPIGPGSKDVDVRSKHWHEGCFKCSQCSKQLMNEGFTLKDEKLICHGCRGINPSKVCAACNGDFAPGEKKVGYQSKTFHDKCFICDECKQPIGSKQFIRRDERRLCNNCFDSKFAKVCVKCNQVIKTSSVQHAGSTYHSECFTCHHCDKPLAGSPFTKQEGRNVCQNCYRERYAKRCGACHNLIEGNTKFVAYDEKYFHRECFTCCKCNKPLAGEKFRIRDGEKICLPCDDD</sequence>
<dbReference type="GO" id="GO:0003712">
    <property type="term" value="F:transcription coregulator activity"/>
    <property type="evidence" value="ECO:0000318"/>
    <property type="project" value="GO_Central"/>
</dbReference>
<feature type="region of interest" description="Disordered" evidence="6">
    <location>
        <begin position="68"/>
        <end position="87"/>
    </location>
</feature>
<feature type="domain" description="LIM zinc-binding" evidence="7">
    <location>
        <begin position="191"/>
        <end position="256"/>
    </location>
</feature>
<dbReference type="HOGENOM" id="CLU_008937_7_1_1"/>
<dbReference type="PROSITE" id="PS51303">
    <property type="entry name" value="PET"/>
    <property type="match status" value="1"/>
</dbReference>
<evidence type="ECO:0000313" key="10">
    <source>
        <dbReference type="Proteomes" id="UP000001593"/>
    </source>
</evidence>
<dbReference type="Proteomes" id="UP000001593">
    <property type="component" value="Unassembled WGS sequence"/>
</dbReference>
<dbReference type="GO" id="GO:0005634">
    <property type="term" value="C:nucleus"/>
    <property type="evidence" value="ECO:0000318"/>
    <property type="project" value="GO_Central"/>
</dbReference>
<dbReference type="CDD" id="cd09345">
    <property type="entry name" value="LIM2_FHL"/>
    <property type="match status" value="1"/>
</dbReference>
<dbReference type="EMBL" id="DS469508">
    <property type="protein sequence ID" value="EDO49678.1"/>
    <property type="molecule type" value="Genomic_DNA"/>
</dbReference>
<dbReference type="SMART" id="SM00132">
    <property type="entry name" value="LIM"/>
    <property type="match status" value="6"/>
</dbReference>
<keyword evidence="2" id="KW-0677">Repeat</keyword>
<feature type="domain" description="PET" evidence="8">
    <location>
        <begin position="83"/>
        <end position="194"/>
    </location>
</feature>
<dbReference type="Gene3D" id="2.10.110.10">
    <property type="entry name" value="Cysteine Rich Protein"/>
    <property type="match status" value="6"/>
</dbReference>
<dbReference type="InterPro" id="IPR047120">
    <property type="entry name" value="Pk/Esn/Tes"/>
</dbReference>
<dbReference type="CDD" id="cd09830">
    <property type="entry name" value="PET_LIMPETin_LIM-9"/>
    <property type="match status" value="1"/>
</dbReference>
<dbReference type="PhylomeDB" id="A7RFX6"/>
<dbReference type="InterPro" id="IPR010442">
    <property type="entry name" value="PET_domain"/>
</dbReference>
<evidence type="ECO:0000256" key="6">
    <source>
        <dbReference type="SAM" id="MobiDB-lite"/>
    </source>
</evidence>
<reference evidence="9 10" key="1">
    <citation type="journal article" date="2007" name="Science">
        <title>Sea anemone genome reveals ancestral eumetazoan gene repertoire and genomic organization.</title>
        <authorList>
            <person name="Putnam N.H."/>
            <person name="Srivastava M."/>
            <person name="Hellsten U."/>
            <person name="Dirks B."/>
            <person name="Chapman J."/>
            <person name="Salamov A."/>
            <person name="Terry A."/>
            <person name="Shapiro H."/>
            <person name="Lindquist E."/>
            <person name="Kapitonov V.V."/>
            <person name="Jurka J."/>
            <person name="Genikhovich G."/>
            <person name="Grigoriev I.V."/>
            <person name="Lucas S.M."/>
            <person name="Steele R.E."/>
            <person name="Finnerty J.R."/>
            <person name="Technau U."/>
            <person name="Martindale M.Q."/>
            <person name="Rokhsar D.S."/>
        </authorList>
    </citation>
    <scope>NUCLEOTIDE SEQUENCE [LARGE SCALE GENOMIC DNA]</scope>
    <source>
        <strain evidence="10">CH2 X CH6</strain>
    </source>
</reference>
<evidence type="ECO:0000256" key="3">
    <source>
        <dbReference type="ARBA" id="ARBA00022833"/>
    </source>
</evidence>
<keyword evidence="4 5" id="KW-0440">LIM domain</keyword>
<dbReference type="GO" id="GO:0030018">
    <property type="term" value="C:Z disc"/>
    <property type="evidence" value="ECO:0000318"/>
    <property type="project" value="GO_Central"/>
</dbReference>
<proteinExistence type="predicted"/>
<dbReference type="CDD" id="cd09341">
    <property type="entry name" value="LIM2_Testin_like"/>
    <property type="match status" value="1"/>
</dbReference>
<feature type="domain" description="LIM zinc-binding" evidence="7">
    <location>
        <begin position="498"/>
        <end position="554"/>
    </location>
</feature>
<evidence type="ECO:0000259" key="7">
    <source>
        <dbReference type="PROSITE" id="PS50023"/>
    </source>
</evidence>
<dbReference type="Pfam" id="PF00412">
    <property type="entry name" value="LIM"/>
    <property type="match status" value="6"/>
</dbReference>
<dbReference type="CDD" id="cd09340">
    <property type="entry name" value="LIM1_Testin_like"/>
    <property type="match status" value="1"/>
</dbReference>
<evidence type="ECO:0000256" key="2">
    <source>
        <dbReference type="ARBA" id="ARBA00022737"/>
    </source>
</evidence>
<accession>A7RFX6</accession>
<keyword evidence="10" id="KW-1185">Reference proteome</keyword>
<evidence type="ECO:0000256" key="5">
    <source>
        <dbReference type="PROSITE-ProRule" id="PRU00125"/>
    </source>
</evidence>
<dbReference type="OMA" id="GCEELIY"/>
<name>A7RFX6_NEMVE</name>
<keyword evidence="1 5" id="KW-0479">Metal-binding</keyword>
<dbReference type="KEGG" id="nve:5522094"/>
<keyword evidence="3 5" id="KW-0862">Zinc</keyword>
<dbReference type="CDD" id="cd08368">
    <property type="entry name" value="LIM"/>
    <property type="match status" value="1"/>
</dbReference>
<dbReference type="GO" id="GO:0008270">
    <property type="term" value="F:zinc ion binding"/>
    <property type="evidence" value="ECO:0007669"/>
    <property type="project" value="InterPro"/>
</dbReference>
<dbReference type="AlphaFoldDB" id="A7RFX6"/>
<gene>
    <name evidence="9" type="ORF">NEMVEDRAFT_v1g177334</name>
</gene>
<dbReference type="PROSITE" id="PS00478">
    <property type="entry name" value="LIM_DOMAIN_1"/>
    <property type="match status" value="2"/>
</dbReference>
<protein>
    <submittedName>
        <fullName evidence="9">Uncharacterized protein</fullName>
    </submittedName>
</protein>
<dbReference type="PANTHER" id="PTHR24211">
    <property type="entry name" value="LIM DOMAIN-CONTAINING PROTEIN"/>
    <property type="match status" value="1"/>
</dbReference>
<dbReference type="OrthoDB" id="274660at2759"/>
<dbReference type="SUPFAM" id="SSF57716">
    <property type="entry name" value="Glucocorticoid receptor-like (DNA-binding domain)"/>
    <property type="match status" value="5"/>
</dbReference>